<proteinExistence type="predicted"/>
<evidence type="ECO:0000313" key="1">
    <source>
        <dbReference type="EMBL" id="MXR41409.1"/>
    </source>
</evidence>
<evidence type="ECO:0000313" key="2">
    <source>
        <dbReference type="Proteomes" id="UP000437065"/>
    </source>
</evidence>
<dbReference type="RefSeq" id="WP_159665813.1">
    <property type="nucleotide sequence ID" value="NZ_WUUS01000005.1"/>
</dbReference>
<dbReference type="InterPro" id="IPR055713">
    <property type="entry name" value="DUF7289"/>
</dbReference>
<dbReference type="Pfam" id="PF23960">
    <property type="entry name" value="DUF7289"/>
    <property type="match status" value="1"/>
</dbReference>
<dbReference type="OrthoDB" id="118051at2157"/>
<organism evidence="1 2">
    <name type="scientific">Halobaculum saliterrae</name>
    <dbReference type="NCBI Taxonomy" id="2073113"/>
    <lineage>
        <taxon>Archaea</taxon>
        <taxon>Methanobacteriati</taxon>
        <taxon>Methanobacteriota</taxon>
        <taxon>Stenosarchaea group</taxon>
        <taxon>Halobacteria</taxon>
        <taxon>Halobacteriales</taxon>
        <taxon>Haloferacaceae</taxon>
        <taxon>Halobaculum</taxon>
    </lineage>
</organism>
<accession>A0A6B0T4H8</accession>
<comment type="caution">
    <text evidence="1">The sequence shown here is derived from an EMBL/GenBank/DDBJ whole genome shotgun (WGS) entry which is preliminary data.</text>
</comment>
<reference evidence="1 2" key="1">
    <citation type="submission" date="2019-12" db="EMBL/GenBank/DDBJ databases">
        <title>Isolation and characterization of three novel carbon monoxide-oxidizing members of Halobacteria from salione crusts and soils.</title>
        <authorList>
            <person name="Myers M.R."/>
            <person name="King G.M."/>
        </authorList>
    </citation>
    <scope>NUCLEOTIDE SEQUENCE [LARGE SCALE GENOMIC DNA]</scope>
    <source>
        <strain evidence="1 2">WSA2</strain>
    </source>
</reference>
<protein>
    <submittedName>
        <fullName evidence="1">Uncharacterized protein</fullName>
    </submittedName>
</protein>
<keyword evidence="2" id="KW-1185">Reference proteome</keyword>
<name>A0A6B0T4H8_9EURY</name>
<sequence>MNRAQSDAIGFVLVFSLIALTIGTVYATGFTALTDLRTGEQLENMERAFDVLDDNVDDIVRDGAPGRATEIKLNGGTLAVEETARVTVEATNTSNAADNFTVTAATRPITYSQGDTTVASSFGTVIRSDGDAAVMRSDPGWLVDDERAVLPLTVTTRPGSRTAIGGSSTVLVTMDATSRGVDEEMTAGPSSSIRMNVTVESTRADAWRRYFESIDDGSVIVASDDEVTYQVLVDRVVVPRTTIRVRLER</sequence>
<dbReference type="AlphaFoldDB" id="A0A6B0T4H8"/>
<gene>
    <name evidence="1" type="ORF">GRX01_08670</name>
</gene>
<dbReference type="EMBL" id="WUUS01000005">
    <property type="protein sequence ID" value="MXR41409.1"/>
    <property type="molecule type" value="Genomic_DNA"/>
</dbReference>
<dbReference type="Proteomes" id="UP000437065">
    <property type="component" value="Unassembled WGS sequence"/>
</dbReference>